<dbReference type="RefSeq" id="WP_407142117.1">
    <property type="nucleotide sequence ID" value="NZ_JBGQQI010000010.1"/>
</dbReference>
<evidence type="ECO:0000313" key="2">
    <source>
        <dbReference type="Proteomes" id="UP001625374"/>
    </source>
</evidence>
<comment type="caution">
    <text evidence="1">The sequence shown here is derived from an EMBL/GenBank/DDBJ whole genome shotgun (WGS) entry which is preliminary data.</text>
</comment>
<proteinExistence type="predicted"/>
<organism evidence="1 2">
    <name type="scientific">Marinilactibacillus psychrotolerans</name>
    <dbReference type="NCBI Taxonomy" id="191770"/>
    <lineage>
        <taxon>Bacteria</taxon>
        <taxon>Bacillati</taxon>
        <taxon>Bacillota</taxon>
        <taxon>Bacilli</taxon>
        <taxon>Lactobacillales</taxon>
        <taxon>Carnobacteriaceae</taxon>
        <taxon>Marinilactibacillus</taxon>
    </lineage>
</organism>
<name>A0ABW8UIM5_9LACT</name>
<keyword evidence="2" id="KW-1185">Reference proteome</keyword>
<sequence length="251" mass="29059">MSDNSKEQSIKEQNIVKYVKENLTFEACYGLTKEDFNSLRNSFNDIQPNKNKNDFPDFIYDGGFVEHFSISSSSETRKGASHKIAESRHTSLISKMAAELTPENPIFSTFLEYKEHSHKYLLSSFKRNWNNHINSLQKYNGEKTKGIFLVEYTETAALSMAENTSIDSNKVSEILDDYHLSRDKILLEWLSKFKNDIDYIVFVGSPFIEVIKLKNISDILKQFPYEYIVAANFTLRTDRGFFLGSSKEKLF</sequence>
<dbReference type="EMBL" id="JBGQQK010000013">
    <property type="protein sequence ID" value="MFL2102770.1"/>
    <property type="molecule type" value="Genomic_DNA"/>
</dbReference>
<reference evidence="1 2" key="1">
    <citation type="submission" date="2024-08" db="EMBL/GenBank/DDBJ databases">
        <authorList>
            <person name="Arias E."/>
        </authorList>
    </citation>
    <scope>NUCLEOTIDE SEQUENCE [LARGE SCALE GENOMIC DNA]</scope>
    <source>
        <strain evidence="1 2">FAM 24106</strain>
    </source>
</reference>
<dbReference type="Proteomes" id="UP001625374">
    <property type="component" value="Unassembled WGS sequence"/>
</dbReference>
<protein>
    <submittedName>
        <fullName evidence="1">Uncharacterized protein</fullName>
    </submittedName>
</protein>
<evidence type="ECO:0000313" key="1">
    <source>
        <dbReference type="EMBL" id="MFL2102770.1"/>
    </source>
</evidence>
<gene>
    <name evidence="1" type="ORF">ACEN37_05825</name>
</gene>
<accession>A0ABW8UIM5</accession>